<protein>
    <submittedName>
        <fullName evidence="2">Uncharacterized protein</fullName>
    </submittedName>
</protein>
<keyword evidence="1" id="KW-1133">Transmembrane helix</keyword>
<dbReference type="Proteomes" id="UP000654075">
    <property type="component" value="Unassembled WGS sequence"/>
</dbReference>
<dbReference type="OrthoDB" id="435099at2759"/>
<feature type="non-terminal residue" evidence="2">
    <location>
        <position position="1"/>
    </location>
</feature>
<comment type="caution">
    <text evidence="2">The sequence shown here is derived from an EMBL/GenBank/DDBJ whole genome shotgun (WGS) entry which is preliminary data.</text>
</comment>
<evidence type="ECO:0000313" key="3">
    <source>
        <dbReference type="Proteomes" id="UP000654075"/>
    </source>
</evidence>
<accession>A0A813H4H5</accession>
<feature type="non-terminal residue" evidence="2">
    <location>
        <position position="184"/>
    </location>
</feature>
<keyword evidence="1" id="KW-0812">Transmembrane</keyword>
<dbReference type="AlphaFoldDB" id="A0A813H4H5"/>
<keyword evidence="1" id="KW-0472">Membrane</keyword>
<gene>
    <name evidence="2" type="ORF">PGLA1383_LOCUS48481</name>
</gene>
<evidence type="ECO:0000313" key="2">
    <source>
        <dbReference type="EMBL" id="CAE8632535.1"/>
    </source>
</evidence>
<sequence length="184" mass="19954">SAARTKLKAVARINFAIHHEHVLNLPFPGVSHATLCGHEDLHPAASDEGLSFHRRVALQDSKKVDVKDGQRASSFWIAAAMSLALGVASVVPYAMVLKEDPGSALFISFILHLVTVGKSLPKARELFRNRSLPLAYHVAIILCGCGFVAFKSDANSRLPTALCLLLLNLRMLVGVSLQFLMFGQ</sequence>
<feature type="transmembrane region" description="Helical" evidence="1">
    <location>
        <begin position="102"/>
        <end position="120"/>
    </location>
</feature>
<reference evidence="2" key="1">
    <citation type="submission" date="2021-02" db="EMBL/GenBank/DDBJ databases">
        <authorList>
            <person name="Dougan E. K."/>
            <person name="Rhodes N."/>
            <person name="Thang M."/>
            <person name="Chan C."/>
        </authorList>
    </citation>
    <scope>NUCLEOTIDE SEQUENCE</scope>
</reference>
<organism evidence="2 3">
    <name type="scientific">Polarella glacialis</name>
    <name type="common">Dinoflagellate</name>
    <dbReference type="NCBI Taxonomy" id="89957"/>
    <lineage>
        <taxon>Eukaryota</taxon>
        <taxon>Sar</taxon>
        <taxon>Alveolata</taxon>
        <taxon>Dinophyceae</taxon>
        <taxon>Suessiales</taxon>
        <taxon>Suessiaceae</taxon>
        <taxon>Polarella</taxon>
    </lineage>
</organism>
<name>A0A813H4H5_POLGL</name>
<feature type="transmembrane region" description="Helical" evidence="1">
    <location>
        <begin position="132"/>
        <end position="152"/>
    </location>
</feature>
<dbReference type="EMBL" id="CAJNNV010030442">
    <property type="protein sequence ID" value="CAE8632535.1"/>
    <property type="molecule type" value="Genomic_DNA"/>
</dbReference>
<evidence type="ECO:0000256" key="1">
    <source>
        <dbReference type="SAM" id="Phobius"/>
    </source>
</evidence>
<proteinExistence type="predicted"/>
<keyword evidence="3" id="KW-1185">Reference proteome</keyword>
<feature type="transmembrane region" description="Helical" evidence="1">
    <location>
        <begin position="75"/>
        <end position="96"/>
    </location>
</feature>
<feature type="transmembrane region" description="Helical" evidence="1">
    <location>
        <begin position="158"/>
        <end position="182"/>
    </location>
</feature>